<proteinExistence type="predicted"/>
<evidence type="ECO:0000313" key="4">
    <source>
        <dbReference type="Proteomes" id="UP000023435"/>
    </source>
</evidence>
<evidence type="ECO:0000256" key="2">
    <source>
        <dbReference type="SAM" id="Phobius"/>
    </source>
</evidence>
<keyword evidence="4" id="KW-1185">Reference proteome</keyword>
<accession>A0A120AHY7</accession>
<evidence type="ECO:0000313" key="3">
    <source>
        <dbReference type="EMBL" id="KWS06922.1"/>
    </source>
</evidence>
<gene>
    <name evidence="3" type="ORF">AZ78_4482</name>
</gene>
<dbReference type="AlphaFoldDB" id="A0A120AHY7"/>
<dbReference type="RefSeq" id="WP_153019205.1">
    <property type="nucleotide sequence ID" value="NZ_JAJA02000001.1"/>
</dbReference>
<dbReference type="Proteomes" id="UP000023435">
    <property type="component" value="Unassembled WGS sequence"/>
</dbReference>
<feature type="region of interest" description="Disordered" evidence="1">
    <location>
        <begin position="1"/>
        <end position="23"/>
    </location>
</feature>
<dbReference type="EMBL" id="JAJA02000001">
    <property type="protein sequence ID" value="KWS06922.1"/>
    <property type="molecule type" value="Genomic_DNA"/>
</dbReference>
<organism evidence="3 4">
    <name type="scientific">Lysobacter capsici AZ78</name>
    <dbReference type="NCBI Taxonomy" id="1444315"/>
    <lineage>
        <taxon>Bacteria</taxon>
        <taxon>Pseudomonadati</taxon>
        <taxon>Pseudomonadota</taxon>
        <taxon>Gammaproteobacteria</taxon>
        <taxon>Lysobacterales</taxon>
        <taxon>Lysobacteraceae</taxon>
        <taxon>Lysobacter</taxon>
    </lineage>
</organism>
<dbReference type="OrthoDB" id="5976069at2"/>
<comment type="caution">
    <text evidence="3">The sequence shown here is derived from an EMBL/GenBank/DDBJ whole genome shotgun (WGS) entry which is preliminary data.</text>
</comment>
<evidence type="ECO:0008006" key="5">
    <source>
        <dbReference type="Google" id="ProtNLM"/>
    </source>
</evidence>
<reference evidence="3 4" key="1">
    <citation type="journal article" date="2014" name="Genome Announc.">
        <title>Draft Genome Sequence of Lysobacter capsici AZ78, a Bacterium Antagonistic to Plant-Pathogenic Oomycetes.</title>
        <authorList>
            <person name="Puopolo G."/>
            <person name="Sonego P."/>
            <person name="Engelen K."/>
            <person name="Pertot I."/>
        </authorList>
    </citation>
    <scope>NUCLEOTIDE SEQUENCE [LARGE SCALE GENOMIC DNA]</scope>
    <source>
        <strain evidence="3 4">AZ78</strain>
    </source>
</reference>
<keyword evidence="2" id="KW-0812">Transmembrane</keyword>
<sequence>MSTQTPPGGDPSRSPRQDDPEQRFDAAMRAMYAQAVEQVSPDTRMRLRAIRNDSSARAQRRGGVFGWALASGGVAAFALALGLQFAGGSGSAPGVTAVPALAGGAEVAHPVVDVSYDPDTAVAALDENPDLYLWLASNTDALPTHTE</sequence>
<keyword evidence="2" id="KW-0472">Membrane</keyword>
<keyword evidence="2" id="KW-1133">Transmembrane helix</keyword>
<feature type="compositionally biased region" description="Basic and acidic residues" evidence="1">
    <location>
        <begin position="13"/>
        <end position="23"/>
    </location>
</feature>
<name>A0A120AHY7_9GAMM</name>
<evidence type="ECO:0000256" key="1">
    <source>
        <dbReference type="SAM" id="MobiDB-lite"/>
    </source>
</evidence>
<feature type="transmembrane region" description="Helical" evidence="2">
    <location>
        <begin position="64"/>
        <end position="86"/>
    </location>
</feature>
<protein>
    <recommendedName>
        <fullName evidence="5">Transmembrane protein</fullName>
    </recommendedName>
</protein>